<protein>
    <recommendedName>
        <fullName evidence="3">Type II toxin-antitoxin system RelE/ParE family toxin</fullName>
    </recommendedName>
</protein>
<organism evidence="1 2">
    <name type="scientific">Chryseobacterium ginsengisoli</name>
    <dbReference type="NCBI Taxonomy" id="363853"/>
    <lineage>
        <taxon>Bacteria</taxon>
        <taxon>Pseudomonadati</taxon>
        <taxon>Bacteroidota</taxon>
        <taxon>Flavobacteriia</taxon>
        <taxon>Flavobacteriales</taxon>
        <taxon>Weeksellaceae</taxon>
        <taxon>Chryseobacterium group</taxon>
        <taxon>Chryseobacterium</taxon>
    </lineage>
</organism>
<evidence type="ECO:0000313" key="1">
    <source>
        <dbReference type="EMBL" id="GAA5085562.1"/>
    </source>
</evidence>
<dbReference type="EMBL" id="BAABHX010000001">
    <property type="protein sequence ID" value="GAA5085562.1"/>
    <property type="molecule type" value="Genomic_DNA"/>
</dbReference>
<dbReference type="InterPro" id="IPR035093">
    <property type="entry name" value="RelE/ParE_toxin_dom_sf"/>
</dbReference>
<dbReference type="RefSeq" id="WP_345200284.1">
    <property type="nucleotide sequence ID" value="NZ_BAABHX010000001.1"/>
</dbReference>
<name>A0ABP9LU67_9FLAO</name>
<proteinExistence type="predicted"/>
<keyword evidence="2" id="KW-1185">Reference proteome</keyword>
<comment type="caution">
    <text evidence="1">The sequence shown here is derived from an EMBL/GenBank/DDBJ whole genome shotgun (WGS) entry which is preliminary data.</text>
</comment>
<evidence type="ECO:0008006" key="3">
    <source>
        <dbReference type="Google" id="ProtNLM"/>
    </source>
</evidence>
<accession>A0ABP9LU67</accession>
<gene>
    <name evidence="1" type="ORF">GCM10023210_06530</name>
</gene>
<dbReference type="Proteomes" id="UP001500353">
    <property type="component" value="Unassembled WGS sequence"/>
</dbReference>
<evidence type="ECO:0000313" key="2">
    <source>
        <dbReference type="Proteomes" id="UP001500353"/>
    </source>
</evidence>
<reference evidence="2" key="1">
    <citation type="journal article" date="2019" name="Int. J. Syst. Evol. Microbiol.">
        <title>The Global Catalogue of Microorganisms (GCM) 10K type strain sequencing project: providing services to taxonomists for standard genome sequencing and annotation.</title>
        <authorList>
            <consortium name="The Broad Institute Genomics Platform"/>
            <consortium name="The Broad Institute Genome Sequencing Center for Infectious Disease"/>
            <person name="Wu L."/>
            <person name="Ma J."/>
        </authorList>
    </citation>
    <scope>NUCLEOTIDE SEQUENCE [LARGE SCALE GENOMIC DNA]</scope>
    <source>
        <strain evidence="2">JCM 18019</strain>
    </source>
</reference>
<sequence>MKIIISETARISLDEIIDFLRAKWTVKEIAVLENDIKKFRQTIIDGIIKHPSIEKFPSVKYVFVGKRQIKLIYEIKTNEIFIKLFWHCKQDPKKLKDILNKK</sequence>
<dbReference type="Gene3D" id="3.30.2310.20">
    <property type="entry name" value="RelE-like"/>
    <property type="match status" value="1"/>
</dbReference>